<dbReference type="Pfam" id="PF01979">
    <property type="entry name" value="Amidohydro_1"/>
    <property type="match status" value="1"/>
</dbReference>
<evidence type="ECO:0000256" key="7">
    <source>
        <dbReference type="ARBA" id="ARBA00047647"/>
    </source>
</evidence>
<dbReference type="CDD" id="cd00854">
    <property type="entry name" value="NagA"/>
    <property type="match status" value="1"/>
</dbReference>
<keyword evidence="4 11" id="KW-0479">Metal-binding</keyword>
<dbReference type="EC" id="3.5.1.25" evidence="2 8"/>
<dbReference type="InterPro" id="IPR032466">
    <property type="entry name" value="Metal_Hydrolase"/>
</dbReference>
<keyword evidence="14" id="KW-1185">Reference proteome</keyword>
<evidence type="ECO:0000256" key="1">
    <source>
        <dbReference type="ARBA" id="ARBA00010716"/>
    </source>
</evidence>
<feature type="binding site" evidence="10">
    <location>
        <position position="278"/>
    </location>
    <ligand>
        <name>substrate</name>
    </ligand>
</feature>
<feature type="binding site" evidence="10">
    <location>
        <position position="162"/>
    </location>
    <ligand>
        <name>substrate</name>
    </ligand>
</feature>
<feature type="binding site" evidence="11">
    <location>
        <position position="151"/>
    </location>
    <ligand>
        <name>Zn(2+)</name>
        <dbReference type="ChEBI" id="CHEBI:29105"/>
    </ligand>
</feature>
<feature type="binding site" evidence="11">
    <location>
        <position position="220"/>
    </location>
    <ligand>
        <name>Zn(2+)</name>
        <dbReference type="ChEBI" id="CHEBI:29105"/>
    </ligand>
</feature>
<evidence type="ECO:0000256" key="11">
    <source>
        <dbReference type="PIRSR" id="PIRSR038994-3"/>
    </source>
</evidence>
<reference evidence="13 14" key="1">
    <citation type="journal article" date="2014" name="Nat. Genet.">
        <title>Genome and transcriptome of the porcine whipworm Trichuris suis.</title>
        <authorList>
            <person name="Jex A.R."/>
            <person name="Nejsum P."/>
            <person name="Schwarz E.M."/>
            <person name="Hu L."/>
            <person name="Young N.D."/>
            <person name="Hall R.S."/>
            <person name="Korhonen P.K."/>
            <person name="Liao S."/>
            <person name="Thamsborg S."/>
            <person name="Xia J."/>
            <person name="Xu P."/>
            <person name="Wang S."/>
            <person name="Scheerlinck J.P."/>
            <person name="Hofmann A."/>
            <person name="Sternberg P.W."/>
            <person name="Wang J."/>
            <person name="Gasser R.B."/>
        </authorList>
    </citation>
    <scope>NUCLEOTIDE SEQUENCE [LARGE SCALE GENOMIC DNA]</scope>
    <source>
        <strain evidence="13">DCEP-RM93M</strain>
    </source>
</reference>
<feature type="binding site" evidence="11">
    <location>
        <position position="241"/>
    </location>
    <ligand>
        <name>Zn(2+)</name>
        <dbReference type="ChEBI" id="CHEBI:29105"/>
    </ligand>
</feature>
<evidence type="ECO:0000256" key="5">
    <source>
        <dbReference type="ARBA" id="ARBA00022801"/>
    </source>
</evidence>
<dbReference type="GO" id="GO:0006046">
    <property type="term" value="P:N-acetylglucosamine catabolic process"/>
    <property type="evidence" value="ECO:0007669"/>
    <property type="project" value="TreeGrafter"/>
</dbReference>
<proteinExistence type="inferred from homology"/>
<evidence type="ECO:0000313" key="13">
    <source>
        <dbReference type="EMBL" id="KFD49929.1"/>
    </source>
</evidence>
<evidence type="ECO:0000256" key="8">
    <source>
        <dbReference type="PIRNR" id="PIRNR038994"/>
    </source>
</evidence>
<dbReference type="PIRSF" id="PIRSF038994">
    <property type="entry name" value="NagA"/>
    <property type="match status" value="1"/>
</dbReference>
<dbReference type="PANTHER" id="PTHR11113">
    <property type="entry name" value="N-ACETYLGLUCOSAMINE-6-PHOSPHATE DEACETYLASE"/>
    <property type="match status" value="1"/>
</dbReference>
<accession>A0A085LY83</accession>
<feature type="binding site" evidence="10">
    <location>
        <begin position="244"/>
        <end position="245"/>
    </location>
    <ligand>
        <name>substrate</name>
    </ligand>
</feature>
<dbReference type="Gene3D" id="3.20.20.140">
    <property type="entry name" value="Metal-dependent hydrolases"/>
    <property type="match status" value="1"/>
</dbReference>
<gene>
    <name evidence="13" type="ORF">M513_09143</name>
</gene>
<feature type="active site" description="Proton donor/acceptor" evidence="9">
    <location>
        <position position="300"/>
    </location>
</feature>
<protein>
    <recommendedName>
        <fullName evidence="3 8">N-acetylglucosamine-6-phosphate deacetylase</fullName>
        <ecNumber evidence="2 8">3.5.1.25</ecNumber>
    </recommendedName>
</protein>
<organism evidence="13 14">
    <name type="scientific">Trichuris suis</name>
    <name type="common">pig whipworm</name>
    <dbReference type="NCBI Taxonomy" id="68888"/>
    <lineage>
        <taxon>Eukaryota</taxon>
        <taxon>Metazoa</taxon>
        <taxon>Ecdysozoa</taxon>
        <taxon>Nematoda</taxon>
        <taxon>Enoplea</taxon>
        <taxon>Dorylaimia</taxon>
        <taxon>Trichinellida</taxon>
        <taxon>Trichuridae</taxon>
        <taxon>Trichuris</taxon>
    </lineage>
</organism>
<dbReference type="SUPFAM" id="SSF51338">
    <property type="entry name" value="Composite domain of metallo-dependent hydrolases"/>
    <property type="match status" value="1"/>
</dbReference>
<keyword evidence="5 8" id="KW-0378">Hydrolase</keyword>
<keyword evidence="6 8" id="KW-0119">Carbohydrate metabolism</keyword>
<dbReference type="InterPro" id="IPR011059">
    <property type="entry name" value="Metal-dep_hydrolase_composite"/>
</dbReference>
<feature type="binding site" evidence="10">
    <location>
        <begin position="334"/>
        <end position="336"/>
    </location>
    <ligand>
        <name>substrate</name>
    </ligand>
</feature>
<dbReference type="GO" id="GO:0008448">
    <property type="term" value="F:N-acetylglucosamine-6-phosphate deacetylase activity"/>
    <property type="evidence" value="ECO:0007669"/>
    <property type="project" value="UniProtKB-UniRule"/>
</dbReference>
<dbReference type="GO" id="GO:0019262">
    <property type="term" value="P:N-acetylneuraminate catabolic process"/>
    <property type="evidence" value="ECO:0007669"/>
    <property type="project" value="UniProtKB-ARBA"/>
</dbReference>
<evidence type="ECO:0000256" key="6">
    <source>
        <dbReference type="ARBA" id="ARBA00023277"/>
    </source>
</evidence>
<feature type="domain" description="Amidohydrolase-related" evidence="12">
    <location>
        <begin position="69"/>
        <end position="407"/>
    </location>
</feature>
<dbReference type="GO" id="GO:0046872">
    <property type="term" value="F:metal ion binding"/>
    <property type="evidence" value="ECO:0007669"/>
    <property type="project" value="UniProtKB-KW"/>
</dbReference>
<name>A0A085LY83_9BILA</name>
<dbReference type="Proteomes" id="UP000030764">
    <property type="component" value="Unassembled WGS sequence"/>
</dbReference>
<evidence type="ECO:0000256" key="4">
    <source>
        <dbReference type="ARBA" id="ARBA00022723"/>
    </source>
</evidence>
<evidence type="ECO:0000256" key="9">
    <source>
        <dbReference type="PIRSR" id="PIRSR038994-1"/>
    </source>
</evidence>
<sequence>MVVHLTWSQADAKDLGNSLVRYTNCTLLRNRYFVDEDLWVEKGKVVDALHIFYEQKRMPDYQIDCKQLFIAPGFIDVQVNGGFGVNLSHDHEDLNSQLDKLAMSLPQSGVTAFCPTLISSTSSFYQKALHSYKARPGGGRKGAAVLGLHLEGPFINKSRAGAHQIEHIAEEFGENCEMLKSIYGRDLSEVCIVTLAPELTNGMDAIRHLSKKGIRVSIGHCKASLSIGLRAIECGATGITHLFNAMSPFHHRDPCLPGILACADNRKIYYGIIADEVHCHKEALALAHRVYPRGMMLVTDSVTAMGLGDGIHQLGDITFVVNGRRATVSDTNTLIGGITPMNDCIRSLITATNCSGEIALNCASLHPAEFLGITNRKGKLQPGCDADFVLLDNQMNIMATYIEGNRVYENVKRPPAT</sequence>
<dbReference type="AlphaFoldDB" id="A0A085LY83"/>
<comment type="cofactor">
    <cofactor evidence="11">
        <name>a divalent metal cation</name>
        <dbReference type="ChEBI" id="CHEBI:60240"/>
    </cofactor>
    <text evidence="11">Binds 1 divalent metal cation per subunit.</text>
</comment>
<comment type="catalytic activity">
    <reaction evidence="7 8">
        <text>N-acetyl-D-glucosamine 6-phosphate + H2O = D-glucosamine 6-phosphate + acetate</text>
        <dbReference type="Rhea" id="RHEA:22936"/>
        <dbReference type="ChEBI" id="CHEBI:15377"/>
        <dbReference type="ChEBI" id="CHEBI:30089"/>
        <dbReference type="ChEBI" id="CHEBI:57513"/>
        <dbReference type="ChEBI" id="CHEBI:58725"/>
        <dbReference type="EC" id="3.5.1.25"/>
    </reaction>
</comment>
<dbReference type="Gene3D" id="2.30.40.10">
    <property type="entry name" value="Urease, subunit C, domain 1"/>
    <property type="match status" value="1"/>
</dbReference>
<dbReference type="GO" id="GO:0106279">
    <property type="term" value="P:negative regulation of UDP-N-acetylglucosamine biosynthetic process"/>
    <property type="evidence" value="ECO:0007669"/>
    <property type="project" value="UniProtKB-ARBA"/>
</dbReference>
<dbReference type="InterPro" id="IPR003764">
    <property type="entry name" value="GlcNAc_6-P_deAcase"/>
</dbReference>
<dbReference type="OrthoDB" id="10264777at2759"/>
<dbReference type="NCBIfam" id="TIGR00221">
    <property type="entry name" value="nagA"/>
    <property type="match status" value="1"/>
</dbReference>
<feature type="binding site" evidence="10">
    <location>
        <position position="252"/>
    </location>
    <ligand>
        <name>substrate</name>
    </ligand>
</feature>
<evidence type="ECO:0000259" key="12">
    <source>
        <dbReference type="Pfam" id="PF01979"/>
    </source>
</evidence>
<dbReference type="InterPro" id="IPR006680">
    <property type="entry name" value="Amidohydro-rel"/>
</dbReference>
<dbReference type="FunFam" id="3.20.20.140:FF:000023">
    <property type="entry name" value="N-acetylglucosamine-6-phosphate deacetylase"/>
    <property type="match status" value="1"/>
</dbReference>
<evidence type="ECO:0000256" key="3">
    <source>
        <dbReference type="ARBA" id="ARBA00018029"/>
    </source>
</evidence>
<comment type="similarity">
    <text evidence="1 8">Belongs to the metallo-dependent hydrolases superfamily. NagA family.</text>
</comment>
<evidence type="ECO:0000256" key="10">
    <source>
        <dbReference type="PIRSR" id="PIRSR038994-2"/>
    </source>
</evidence>
<evidence type="ECO:0000313" key="14">
    <source>
        <dbReference type="Proteomes" id="UP000030764"/>
    </source>
</evidence>
<dbReference type="SUPFAM" id="SSF51556">
    <property type="entry name" value="Metallo-dependent hydrolases"/>
    <property type="match status" value="1"/>
</dbReference>
<evidence type="ECO:0000256" key="2">
    <source>
        <dbReference type="ARBA" id="ARBA00011899"/>
    </source>
</evidence>
<dbReference type="PANTHER" id="PTHR11113:SF14">
    <property type="entry name" value="N-ACETYLGLUCOSAMINE-6-PHOSPHATE DEACETYLASE"/>
    <property type="match status" value="1"/>
</dbReference>
<dbReference type="EMBL" id="KL363261">
    <property type="protein sequence ID" value="KFD49929.1"/>
    <property type="molecule type" value="Genomic_DNA"/>
</dbReference>